<keyword evidence="2" id="KW-1185">Reference proteome</keyword>
<dbReference type="RefSeq" id="WP_382406137.1">
    <property type="nucleotide sequence ID" value="NZ_JBHSGU010000002.1"/>
</dbReference>
<sequence>MADTSILAGSKFEYSVDDGTTYVELYGITEWPEFKNETEDEEVTEVRHETRQYAPGLDSPTELALTANYYKNNADQLAFRTLARNNGSCKVKMTYKDGDTAEAEVDLRNYGIAGGGAAERKKWMCTLRRTTDIDFTESAS</sequence>
<reference evidence="2" key="1">
    <citation type="journal article" date="2019" name="Int. J. Syst. Evol. Microbiol.">
        <title>The Global Catalogue of Microorganisms (GCM) 10K type strain sequencing project: providing services to taxonomists for standard genome sequencing and annotation.</title>
        <authorList>
            <consortium name="The Broad Institute Genomics Platform"/>
            <consortium name="The Broad Institute Genome Sequencing Center for Infectious Disease"/>
            <person name="Wu L."/>
            <person name="Ma J."/>
        </authorList>
    </citation>
    <scope>NUCLEOTIDE SEQUENCE [LARGE SCALE GENOMIC DNA]</scope>
    <source>
        <strain evidence="2">KACC 12507</strain>
    </source>
</reference>
<gene>
    <name evidence="1" type="ORF">ACFO4O_04350</name>
</gene>
<accession>A0ABV9LTQ8</accession>
<proteinExistence type="predicted"/>
<dbReference type="Gene3D" id="4.10.410.40">
    <property type="match status" value="1"/>
</dbReference>
<protein>
    <recommendedName>
        <fullName evidence="3">Phage tail protein</fullName>
    </recommendedName>
</protein>
<comment type="caution">
    <text evidence="1">The sequence shown here is derived from an EMBL/GenBank/DDBJ whole genome shotgun (WGS) entry which is preliminary data.</text>
</comment>
<dbReference type="EMBL" id="JBHSGU010000002">
    <property type="protein sequence ID" value="MFC4699389.1"/>
    <property type="molecule type" value="Genomic_DNA"/>
</dbReference>
<evidence type="ECO:0008006" key="3">
    <source>
        <dbReference type="Google" id="ProtNLM"/>
    </source>
</evidence>
<organism evidence="1 2">
    <name type="scientific">Glaciecola siphonariae</name>
    <dbReference type="NCBI Taxonomy" id="521012"/>
    <lineage>
        <taxon>Bacteria</taxon>
        <taxon>Pseudomonadati</taxon>
        <taxon>Pseudomonadota</taxon>
        <taxon>Gammaproteobacteria</taxon>
        <taxon>Alteromonadales</taxon>
        <taxon>Alteromonadaceae</taxon>
        <taxon>Glaciecola</taxon>
    </lineage>
</organism>
<dbReference type="Proteomes" id="UP001595897">
    <property type="component" value="Unassembled WGS sequence"/>
</dbReference>
<name>A0ABV9LTQ8_9ALTE</name>
<evidence type="ECO:0000313" key="1">
    <source>
        <dbReference type="EMBL" id="MFC4699389.1"/>
    </source>
</evidence>
<evidence type="ECO:0000313" key="2">
    <source>
        <dbReference type="Proteomes" id="UP001595897"/>
    </source>
</evidence>